<name>K8F327_9CHLO</name>
<reference evidence="1 2" key="1">
    <citation type="submission" date="2011-10" db="EMBL/GenBank/DDBJ databases">
        <authorList>
            <person name="Genoscope - CEA"/>
        </authorList>
    </citation>
    <scope>NUCLEOTIDE SEQUENCE [LARGE SCALE GENOMIC DNA]</scope>
    <source>
        <strain evidence="1 2">RCC 1105</strain>
    </source>
</reference>
<protein>
    <submittedName>
        <fullName evidence="1">Uncharacterized protein</fullName>
    </submittedName>
</protein>
<dbReference type="KEGG" id="bpg:Bathy09g02180"/>
<gene>
    <name evidence="1" type="ORF">Bathy09g02180</name>
</gene>
<dbReference type="GeneID" id="19013725"/>
<sequence>MELYPADCDFAKKKTGLEKVEHECTVAPSRDAEAMPNAMNTFFVRKGRPPRNDVSGRSCRSCDETFVRFGDRIILSANPMLFDKEEEETPARYSIKDLVCSTVSKEFNEYLYGGRKNATRKTFTVFRESNLARENEFEIVSWQSVGNNNNTSSASSTIGGEDAHPPVNTNDVFMLKHCGRGGYLRCRDHENWSTPDFGVVKPVVSDENDALLSKRRFDASYLWRFRAIFS</sequence>
<evidence type="ECO:0000313" key="1">
    <source>
        <dbReference type="EMBL" id="CCO66447.1"/>
    </source>
</evidence>
<dbReference type="EMBL" id="FO082270">
    <property type="protein sequence ID" value="CCO66447.1"/>
    <property type="molecule type" value="Genomic_DNA"/>
</dbReference>
<accession>K8F327</accession>
<dbReference type="Proteomes" id="UP000198341">
    <property type="component" value="Chromosome 9"/>
</dbReference>
<organism evidence="1 2">
    <name type="scientific">Bathycoccus prasinos</name>
    <dbReference type="NCBI Taxonomy" id="41875"/>
    <lineage>
        <taxon>Eukaryota</taxon>
        <taxon>Viridiplantae</taxon>
        <taxon>Chlorophyta</taxon>
        <taxon>Mamiellophyceae</taxon>
        <taxon>Mamiellales</taxon>
        <taxon>Bathycoccaceae</taxon>
        <taxon>Bathycoccus</taxon>
    </lineage>
</organism>
<keyword evidence="2" id="KW-1185">Reference proteome</keyword>
<dbReference type="AlphaFoldDB" id="K8F327"/>
<proteinExistence type="predicted"/>
<evidence type="ECO:0000313" key="2">
    <source>
        <dbReference type="Proteomes" id="UP000198341"/>
    </source>
</evidence>
<dbReference type="RefSeq" id="XP_007510887.1">
    <property type="nucleotide sequence ID" value="XM_007510825.1"/>
</dbReference>